<keyword evidence="7 9" id="KW-0503">Monooxygenase</keyword>
<dbReference type="PROSITE" id="PS00086">
    <property type="entry name" value="CYTOCHROME_P450"/>
    <property type="match status" value="1"/>
</dbReference>
<dbReference type="SUPFAM" id="SSF48264">
    <property type="entry name" value="Cytochrome P450"/>
    <property type="match status" value="1"/>
</dbReference>
<dbReference type="InterPro" id="IPR001128">
    <property type="entry name" value="Cyt_P450"/>
</dbReference>
<dbReference type="PANTHER" id="PTHR24287">
    <property type="entry name" value="P450, PUTATIVE (EUROFUNG)-RELATED"/>
    <property type="match status" value="1"/>
</dbReference>
<keyword evidence="5 9" id="KW-0560">Oxidoreductase</keyword>
<keyword evidence="6 8" id="KW-0408">Iron</keyword>
<evidence type="ECO:0000256" key="8">
    <source>
        <dbReference type="PIRSR" id="PIRSR602402-1"/>
    </source>
</evidence>
<dbReference type="GO" id="GO:0005506">
    <property type="term" value="F:iron ion binding"/>
    <property type="evidence" value="ECO:0007669"/>
    <property type="project" value="InterPro"/>
</dbReference>
<evidence type="ECO:0000256" key="7">
    <source>
        <dbReference type="ARBA" id="ARBA00023033"/>
    </source>
</evidence>
<sequence>MALEPFPLSPLQTILSLLLILTLLKTTQLTLQHRRRRLFAQKNGCYPPPSYPDSFPYLGLPRLSASSLARKNNASLPFIHSQYHQLQTHTFSFTLPTLDRIIATAEPQNAKAIFNTQFADFATGGRLALLGPLIGKGIFTADGEDWKHSRAMIRPNFVRKQVADVEGVEEHLKDMFELLPRDGTTVDLQPLFFGLTLDTATEFLFGTSVRSLRGEEEGRLEGTAFVKAYDAGLVQCGMRATPSLWKKMFPQSSEDKRNCKLVREFVQPYVDQALEWRRDGKGEKEAPGGKYTFLYELAKETGDAERMRDEVLNLLLAGRDTTASLLGSMFFHLAKRPDVWGRLREEVGRVEGRKPSFEELKDMKVLQWCMKETLRVNTVVPVVMRCATKDTTLPVGGGKDGKSPIFVHKGQVVFTHFGTMHLREDIWGPDAATWNPDRWATARPGAWDYLPFSGGPRVCVGQQYALTEAGYVTARMVQTFPKLACEFARYTPHPDNNNASIFLHNFQILSLTLDVNSYLFAPLTH</sequence>
<evidence type="ECO:0000256" key="5">
    <source>
        <dbReference type="ARBA" id="ARBA00023002"/>
    </source>
</evidence>
<organism evidence="10 11">
    <name type="scientific">Pseudopithomyces chartarum</name>
    <dbReference type="NCBI Taxonomy" id="1892770"/>
    <lineage>
        <taxon>Eukaryota</taxon>
        <taxon>Fungi</taxon>
        <taxon>Dikarya</taxon>
        <taxon>Ascomycota</taxon>
        <taxon>Pezizomycotina</taxon>
        <taxon>Dothideomycetes</taxon>
        <taxon>Pleosporomycetidae</taxon>
        <taxon>Pleosporales</taxon>
        <taxon>Massarineae</taxon>
        <taxon>Didymosphaeriaceae</taxon>
        <taxon>Pseudopithomyces</taxon>
    </lineage>
</organism>
<evidence type="ECO:0008006" key="12">
    <source>
        <dbReference type="Google" id="ProtNLM"/>
    </source>
</evidence>
<dbReference type="PRINTS" id="PR00464">
    <property type="entry name" value="EP450II"/>
</dbReference>
<protein>
    <recommendedName>
        <fullName evidence="12">Cytochrome P450</fullName>
    </recommendedName>
</protein>
<keyword evidence="3 8" id="KW-0349">Heme</keyword>
<dbReference type="GO" id="GO:0016712">
    <property type="term" value="F:oxidoreductase activity, acting on paired donors, with incorporation or reduction of molecular oxygen, reduced flavin or flavoprotein as one donor, and incorporation of one atom of oxygen"/>
    <property type="evidence" value="ECO:0007669"/>
    <property type="project" value="InterPro"/>
</dbReference>
<accession>A0AAN6LWB9</accession>
<dbReference type="GO" id="GO:0020037">
    <property type="term" value="F:heme binding"/>
    <property type="evidence" value="ECO:0007669"/>
    <property type="project" value="InterPro"/>
</dbReference>
<dbReference type="PRINTS" id="PR01239">
    <property type="entry name" value="EP450IICYP52"/>
</dbReference>
<evidence type="ECO:0000256" key="9">
    <source>
        <dbReference type="RuleBase" id="RU000461"/>
    </source>
</evidence>
<dbReference type="InterPro" id="IPR002402">
    <property type="entry name" value="Cyt_P450_E_grp-II"/>
</dbReference>
<dbReference type="CDD" id="cd11063">
    <property type="entry name" value="CYP52"/>
    <property type="match status" value="1"/>
</dbReference>
<evidence type="ECO:0000313" key="10">
    <source>
        <dbReference type="EMBL" id="KAK3203455.1"/>
    </source>
</evidence>
<feature type="binding site" description="axial binding residue" evidence="8">
    <location>
        <position position="459"/>
    </location>
    <ligand>
        <name>heme</name>
        <dbReference type="ChEBI" id="CHEBI:30413"/>
    </ligand>
    <ligandPart>
        <name>Fe</name>
        <dbReference type="ChEBI" id="CHEBI:18248"/>
    </ligandPart>
</feature>
<reference evidence="10 11" key="1">
    <citation type="submission" date="2021-02" db="EMBL/GenBank/DDBJ databases">
        <title>Genome assembly of Pseudopithomyces chartarum.</title>
        <authorList>
            <person name="Jauregui R."/>
            <person name="Singh J."/>
            <person name="Voisey C."/>
        </authorList>
    </citation>
    <scope>NUCLEOTIDE SEQUENCE [LARGE SCALE GENOMIC DNA]</scope>
    <source>
        <strain evidence="10 11">AGR01</strain>
    </source>
</reference>
<gene>
    <name evidence="10" type="ORF">GRF29_112g1376806</name>
</gene>
<dbReference type="EMBL" id="WVTA01000011">
    <property type="protein sequence ID" value="KAK3203455.1"/>
    <property type="molecule type" value="Genomic_DNA"/>
</dbReference>
<dbReference type="Pfam" id="PF00067">
    <property type="entry name" value="p450"/>
    <property type="match status" value="1"/>
</dbReference>
<proteinExistence type="inferred from homology"/>
<evidence type="ECO:0000256" key="3">
    <source>
        <dbReference type="ARBA" id="ARBA00022617"/>
    </source>
</evidence>
<evidence type="ECO:0000313" key="11">
    <source>
        <dbReference type="Proteomes" id="UP001280581"/>
    </source>
</evidence>
<dbReference type="InterPro" id="IPR002974">
    <property type="entry name" value="Cyt_P450_E_CYP52_ascomycetes"/>
</dbReference>
<evidence type="ECO:0000256" key="4">
    <source>
        <dbReference type="ARBA" id="ARBA00022723"/>
    </source>
</evidence>
<name>A0AAN6LWB9_9PLEO</name>
<keyword evidence="11" id="KW-1185">Reference proteome</keyword>
<dbReference type="Gene3D" id="1.10.630.10">
    <property type="entry name" value="Cytochrome P450"/>
    <property type="match status" value="1"/>
</dbReference>
<dbReference type="Proteomes" id="UP001280581">
    <property type="component" value="Unassembled WGS sequence"/>
</dbReference>
<evidence type="ECO:0000256" key="2">
    <source>
        <dbReference type="ARBA" id="ARBA00010617"/>
    </source>
</evidence>
<comment type="cofactor">
    <cofactor evidence="1 8">
        <name>heme</name>
        <dbReference type="ChEBI" id="CHEBI:30413"/>
    </cofactor>
</comment>
<comment type="caution">
    <text evidence="10">The sequence shown here is derived from an EMBL/GenBank/DDBJ whole genome shotgun (WGS) entry which is preliminary data.</text>
</comment>
<evidence type="ECO:0000256" key="6">
    <source>
        <dbReference type="ARBA" id="ARBA00023004"/>
    </source>
</evidence>
<dbReference type="AlphaFoldDB" id="A0AAN6LWB9"/>
<dbReference type="PANTHER" id="PTHR24287:SF17">
    <property type="entry name" value="P450, PUTATIVE (EUROFUNG)-RELATED"/>
    <property type="match status" value="1"/>
</dbReference>
<dbReference type="PRINTS" id="PR00385">
    <property type="entry name" value="P450"/>
</dbReference>
<dbReference type="InterPro" id="IPR017972">
    <property type="entry name" value="Cyt_P450_CS"/>
</dbReference>
<comment type="similarity">
    <text evidence="2 9">Belongs to the cytochrome P450 family.</text>
</comment>
<dbReference type="InterPro" id="IPR036396">
    <property type="entry name" value="Cyt_P450_sf"/>
</dbReference>
<keyword evidence="4 8" id="KW-0479">Metal-binding</keyword>
<dbReference type="InterPro" id="IPR047146">
    <property type="entry name" value="Cyt_P450_E_CYP52_fungi"/>
</dbReference>
<evidence type="ECO:0000256" key="1">
    <source>
        <dbReference type="ARBA" id="ARBA00001971"/>
    </source>
</evidence>